<evidence type="ECO:0000256" key="5">
    <source>
        <dbReference type="ARBA" id="ARBA00022576"/>
    </source>
</evidence>
<dbReference type="SUPFAM" id="SSF53383">
    <property type="entry name" value="PLP-dependent transferases"/>
    <property type="match status" value="1"/>
</dbReference>
<dbReference type="Gene3D" id="3.90.1150.10">
    <property type="entry name" value="Aspartate Aminotransferase, domain 1"/>
    <property type="match status" value="1"/>
</dbReference>
<evidence type="ECO:0000259" key="12">
    <source>
        <dbReference type="Pfam" id="PF00155"/>
    </source>
</evidence>
<dbReference type="HAMAP" id="MF_01023">
    <property type="entry name" value="HisC_aminotrans_2"/>
    <property type="match status" value="1"/>
</dbReference>
<dbReference type="InterPro" id="IPR015421">
    <property type="entry name" value="PyrdxlP-dep_Trfase_major"/>
</dbReference>
<evidence type="ECO:0000256" key="7">
    <source>
        <dbReference type="ARBA" id="ARBA00022679"/>
    </source>
</evidence>
<dbReference type="PANTHER" id="PTHR42885">
    <property type="entry name" value="HISTIDINOL-PHOSPHATE AMINOTRANSFERASE-RELATED"/>
    <property type="match status" value="1"/>
</dbReference>
<dbReference type="GO" id="GO:0030170">
    <property type="term" value="F:pyridoxal phosphate binding"/>
    <property type="evidence" value="ECO:0007669"/>
    <property type="project" value="InterPro"/>
</dbReference>
<evidence type="ECO:0000256" key="10">
    <source>
        <dbReference type="ARBA" id="ARBA00047481"/>
    </source>
</evidence>
<evidence type="ECO:0000256" key="3">
    <source>
        <dbReference type="ARBA" id="ARBA00007970"/>
    </source>
</evidence>
<dbReference type="EMBL" id="MTCY01000060">
    <property type="protein sequence ID" value="OWP74685.1"/>
    <property type="molecule type" value="Genomic_DNA"/>
</dbReference>
<evidence type="ECO:0000256" key="11">
    <source>
        <dbReference type="HAMAP-Rule" id="MF_01023"/>
    </source>
</evidence>
<dbReference type="UniPathway" id="UPA00031">
    <property type="reaction ID" value="UER00012"/>
</dbReference>
<dbReference type="InterPro" id="IPR004839">
    <property type="entry name" value="Aminotransferase_I/II_large"/>
</dbReference>
<evidence type="ECO:0000256" key="6">
    <source>
        <dbReference type="ARBA" id="ARBA00022605"/>
    </source>
</evidence>
<dbReference type="InterPro" id="IPR005861">
    <property type="entry name" value="HisP_aminotrans"/>
</dbReference>
<accession>A0A246G7V5</accession>
<evidence type="ECO:0000256" key="4">
    <source>
        <dbReference type="ARBA" id="ARBA00011738"/>
    </source>
</evidence>
<name>A0A246G7V5_9FLAO</name>
<evidence type="ECO:0000313" key="14">
    <source>
        <dbReference type="Proteomes" id="UP000198034"/>
    </source>
</evidence>
<dbReference type="GO" id="GO:0004400">
    <property type="term" value="F:histidinol-phosphate transaminase activity"/>
    <property type="evidence" value="ECO:0007669"/>
    <property type="project" value="UniProtKB-UniRule"/>
</dbReference>
<comment type="subunit">
    <text evidence="4 11">Homodimer.</text>
</comment>
<sequence>MIQIKKLIRSNILSLTPYSSARDEFNTNDGIFLDANENPFGYLNRYPDPYQKELKDKLGLVKNITPDNIFIGNGSDEVIDLAYRIFCEPALDKIIICPPTYGMYKVAAHINNIQVITIPLNQSFQLDIDRILSTEAKMIFICSPNNPTGNHIENIETIIKNFRGIVFIDEAYIDFSMQESLLQKVKKYPNIIVSQTLSKAWGKAAIRIGIAYASKEIIDLYTKIKPPYNISKINQEEAIKALNDIETFIKNKQIIIEQRTWLIEELNKLPFVKKIYPTQANFILLKVEKANIIYQKLIQKNIIIRNRHTVIQNTLRISIGQPHENKILINILKDIKL</sequence>
<reference evidence="13 14" key="1">
    <citation type="journal article" date="2017" name="Infect. Genet. Evol.">
        <title>Comparative genome analysis of fish pathogen Flavobacterium columnare reveals extensive sequence diversity within the species.</title>
        <authorList>
            <person name="Kayansamruaj P."/>
            <person name="Dong H.T."/>
            <person name="Hirono I."/>
            <person name="Kondo H."/>
            <person name="Senapin S."/>
            <person name="Rodkhum C."/>
        </authorList>
    </citation>
    <scope>NUCLEOTIDE SEQUENCE [LARGE SCALE GENOMIC DNA]</scope>
    <source>
        <strain evidence="13 14">1214</strain>
    </source>
</reference>
<dbReference type="AlphaFoldDB" id="A0A246G7V5"/>
<dbReference type="Pfam" id="PF00155">
    <property type="entry name" value="Aminotran_1_2"/>
    <property type="match status" value="1"/>
</dbReference>
<comment type="cofactor">
    <cofactor evidence="1 11">
        <name>pyridoxal 5'-phosphate</name>
        <dbReference type="ChEBI" id="CHEBI:597326"/>
    </cofactor>
</comment>
<proteinExistence type="inferred from homology"/>
<evidence type="ECO:0000256" key="8">
    <source>
        <dbReference type="ARBA" id="ARBA00022898"/>
    </source>
</evidence>
<keyword evidence="9 11" id="KW-0368">Histidine biosynthesis</keyword>
<comment type="similarity">
    <text evidence="3 11">Belongs to the class-II pyridoxal-phosphate-dependent aminotransferase family. Histidinol-phosphate aminotransferase subfamily.</text>
</comment>
<dbReference type="InterPro" id="IPR015424">
    <property type="entry name" value="PyrdxlP-dep_Trfase"/>
</dbReference>
<dbReference type="Gene3D" id="3.40.640.10">
    <property type="entry name" value="Type I PLP-dependent aspartate aminotransferase-like (Major domain)"/>
    <property type="match status" value="1"/>
</dbReference>
<organism evidence="13 14">
    <name type="scientific">Flavobacterium columnare</name>
    <dbReference type="NCBI Taxonomy" id="996"/>
    <lineage>
        <taxon>Bacteria</taxon>
        <taxon>Pseudomonadati</taxon>
        <taxon>Bacteroidota</taxon>
        <taxon>Flavobacteriia</taxon>
        <taxon>Flavobacteriales</taxon>
        <taxon>Flavobacteriaceae</taxon>
        <taxon>Flavobacterium</taxon>
    </lineage>
</organism>
<keyword evidence="7 11" id="KW-0808">Transferase</keyword>
<gene>
    <name evidence="11" type="primary">hisC</name>
    <name evidence="13" type="ORF">BWK62_13610</name>
</gene>
<comment type="catalytic activity">
    <reaction evidence="10 11">
        <text>L-histidinol phosphate + 2-oxoglutarate = 3-(imidazol-4-yl)-2-oxopropyl phosphate + L-glutamate</text>
        <dbReference type="Rhea" id="RHEA:23744"/>
        <dbReference type="ChEBI" id="CHEBI:16810"/>
        <dbReference type="ChEBI" id="CHEBI:29985"/>
        <dbReference type="ChEBI" id="CHEBI:57766"/>
        <dbReference type="ChEBI" id="CHEBI:57980"/>
        <dbReference type="EC" id="2.6.1.9"/>
    </reaction>
</comment>
<evidence type="ECO:0000313" key="13">
    <source>
        <dbReference type="EMBL" id="OWP74685.1"/>
    </source>
</evidence>
<feature type="modified residue" description="N6-(pyridoxal phosphate)lysine" evidence="11">
    <location>
        <position position="199"/>
    </location>
</feature>
<dbReference type="EC" id="2.6.1.9" evidence="11"/>
<evidence type="ECO:0000256" key="1">
    <source>
        <dbReference type="ARBA" id="ARBA00001933"/>
    </source>
</evidence>
<comment type="caution">
    <text evidence="13">The sequence shown here is derived from an EMBL/GenBank/DDBJ whole genome shotgun (WGS) entry which is preliminary data.</text>
</comment>
<keyword evidence="6 11" id="KW-0028">Amino-acid biosynthesis</keyword>
<dbReference type="OrthoDB" id="9813612at2"/>
<dbReference type="NCBIfam" id="TIGR01141">
    <property type="entry name" value="hisC"/>
    <property type="match status" value="1"/>
</dbReference>
<feature type="domain" description="Aminotransferase class I/classII large" evidence="12">
    <location>
        <begin position="39"/>
        <end position="330"/>
    </location>
</feature>
<evidence type="ECO:0000256" key="9">
    <source>
        <dbReference type="ARBA" id="ARBA00023102"/>
    </source>
</evidence>
<keyword evidence="5 11" id="KW-0032">Aminotransferase</keyword>
<dbReference type="Proteomes" id="UP000198034">
    <property type="component" value="Unassembled WGS sequence"/>
</dbReference>
<protein>
    <recommendedName>
        <fullName evidence="11">Histidinol-phosphate aminotransferase</fullName>
        <ecNumber evidence="11">2.6.1.9</ecNumber>
    </recommendedName>
    <alternativeName>
        <fullName evidence="11">Imidazole acetol-phosphate transaminase</fullName>
    </alternativeName>
</protein>
<dbReference type="InterPro" id="IPR015422">
    <property type="entry name" value="PyrdxlP-dep_Trfase_small"/>
</dbReference>
<keyword evidence="8 11" id="KW-0663">Pyridoxal phosphate</keyword>
<evidence type="ECO:0000256" key="2">
    <source>
        <dbReference type="ARBA" id="ARBA00005011"/>
    </source>
</evidence>
<dbReference type="GO" id="GO:0000105">
    <property type="term" value="P:L-histidine biosynthetic process"/>
    <property type="evidence" value="ECO:0007669"/>
    <property type="project" value="UniProtKB-UniRule"/>
</dbReference>
<dbReference type="PANTHER" id="PTHR42885:SF2">
    <property type="entry name" value="HISTIDINOL-PHOSPHATE AMINOTRANSFERASE"/>
    <property type="match status" value="1"/>
</dbReference>
<comment type="pathway">
    <text evidence="2 11">Amino-acid biosynthesis; L-histidine biosynthesis; L-histidine from 5-phospho-alpha-D-ribose 1-diphosphate: step 7/9.</text>
</comment>
<dbReference type="CDD" id="cd00609">
    <property type="entry name" value="AAT_like"/>
    <property type="match status" value="1"/>
</dbReference>